<evidence type="ECO:0000313" key="7">
    <source>
        <dbReference type="EMBL" id="SMC37921.1"/>
    </source>
</evidence>
<protein>
    <submittedName>
        <fullName evidence="7">Threonine dehydrogenase</fullName>
    </submittedName>
</protein>
<dbReference type="Gene3D" id="3.40.50.720">
    <property type="entry name" value="NAD(P)-binding Rossmann-like Domain"/>
    <property type="match status" value="1"/>
</dbReference>
<dbReference type="STRING" id="1122930.SAMN02745168_0576"/>
<feature type="domain" description="Alcohol dehydrogenase-like N-terminal" evidence="6">
    <location>
        <begin position="25"/>
        <end position="132"/>
    </location>
</feature>
<reference evidence="7 8" key="1">
    <citation type="submission" date="2017-04" db="EMBL/GenBank/DDBJ databases">
        <authorList>
            <person name="Afonso C.L."/>
            <person name="Miller P.J."/>
            <person name="Scott M.A."/>
            <person name="Spackman E."/>
            <person name="Goraichik I."/>
            <person name="Dimitrov K.M."/>
            <person name="Suarez D.L."/>
            <person name="Swayne D.E."/>
        </authorList>
    </citation>
    <scope>NUCLEOTIDE SEQUENCE [LARGE SCALE GENOMIC DNA]</scope>
    <source>
        <strain evidence="7 8">DSM 12816</strain>
    </source>
</reference>
<dbReference type="PANTHER" id="PTHR42813:SF4">
    <property type="entry name" value="NADP-DEPENDENT ISOPROPANOL DEHYDROGENASE"/>
    <property type="match status" value="1"/>
</dbReference>
<accession>A0A1W1YQ48</accession>
<dbReference type="EMBL" id="FWXW01000001">
    <property type="protein sequence ID" value="SMC37921.1"/>
    <property type="molecule type" value="Genomic_DNA"/>
</dbReference>
<sequence>MKAFGCTVPGKEAGWMEKAVPAIGPYDALVKPIVIAPCSSDVHNAFEIGSPAFLNNRVLGHEALAEVVEVGAEVKDFKPGDKIVVPAVTPDWRQPSIQDTYHQHIKNPNDSFRYAFSLDGVFAEFFLVPDADMNAAHLPDGMPYEKAVMACDMMTTGFHGAELAEIGFGESVAVIGIGPVGLMAVAGAVLRGAGRVMVVGTRQNCINIAREYGATDVISYKEGDIAKQIKAMTDRKGVDKVIIAGGNADTFAAAVTMVRPGGIVANINFYTGVPSLPIPLLAWGSGLSHKTLRGGLCPGGRRRMEKMLAMIQNGRVDPSRLITHTFRGLAEVEPAFQMMVKKPGDLIKPIVYIQ</sequence>
<evidence type="ECO:0000256" key="3">
    <source>
        <dbReference type="ARBA" id="ARBA00022723"/>
    </source>
</evidence>
<name>A0A1W1YQ48_9FIRM</name>
<evidence type="ECO:0000256" key="2">
    <source>
        <dbReference type="ARBA" id="ARBA00008072"/>
    </source>
</evidence>
<evidence type="ECO:0000256" key="4">
    <source>
        <dbReference type="ARBA" id="ARBA00022833"/>
    </source>
</evidence>
<dbReference type="Gene3D" id="3.90.180.10">
    <property type="entry name" value="Medium-chain alcohol dehydrogenases, catalytic domain"/>
    <property type="match status" value="1"/>
</dbReference>
<evidence type="ECO:0000259" key="5">
    <source>
        <dbReference type="Pfam" id="PF00107"/>
    </source>
</evidence>
<keyword evidence="4" id="KW-0862">Zinc</keyword>
<organism evidence="7 8">
    <name type="scientific">Papillibacter cinnamivorans DSM 12816</name>
    <dbReference type="NCBI Taxonomy" id="1122930"/>
    <lineage>
        <taxon>Bacteria</taxon>
        <taxon>Bacillati</taxon>
        <taxon>Bacillota</taxon>
        <taxon>Clostridia</taxon>
        <taxon>Eubacteriales</taxon>
        <taxon>Oscillospiraceae</taxon>
        <taxon>Papillibacter</taxon>
    </lineage>
</organism>
<feature type="domain" description="Alcohol dehydrogenase-like C-terminal" evidence="5">
    <location>
        <begin position="179"/>
        <end position="312"/>
    </location>
</feature>
<dbReference type="Pfam" id="PF00107">
    <property type="entry name" value="ADH_zinc_N"/>
    <property type="match status" value="1"/>
</dbReference>
<dbReference type="AlphaFoldDB" id="A0A1W1YQ48"/>
<dbReference type="PANTHER" id="PTHR42813">
    <property type="entry name" value="ZINC-TYPE ALCOHOL DEHYDROGENASE-LIKE"/>
    <property type="match status" value="1"/>
</dbReference>
<evidence type="ECO:0000259" key="6">
    <source>
        <dbReference type="Pfam" id="PF08240"/>
    </source>
</evidence>
<dbReference type="InterPro" id="IPR013149">
    <property type="entry name" value="ADH-like_C"/>
</dbReference>
<proteinExistence type="inferred from homology"/>
<dbReference type="InterPro" id="IPR013154">
    <property type="entry name" value="ADH-like_N"/>
</dbReference>
<dbReference type="SUPFAM" id="SSF50129">
    <property type="entry name" value="GroES-like"/>
    <property type="match status" value="1"/>
</dbReference>
<evidence type="ECO:0000313" key="8">
    <source>
        <dbReference type="Proteomes" id="UP000192790"/>
    </source>
</evidence>
<comment type="cofactor">
    <cofactor evidence="1">
        <name>Zn(2+)</name>
        <dbReference type="ChEBI" id="CHEBI:29105"/>
    </cofactor>
</comment>
<dbReference type="InterPro" id="IPR011032">
    <property type="entry name" value="GroES-like_sf"/>
</dbReference>
<dbReference type="GO" id="GO:0046872">
    <property type="term" value="F:metal ion binding"/>
    <property type="evidence" value="ECO:0007669"/>
    <property type="project" value="UniProtKB-KW"/>
</dbReference>
<gene>
    <name evidence="7" type="ORF">SAMN02745168_0576</name>
</gene>
<dbReference type="RefSeq" id="WP_423241255.1">
    <property type="nucleotide sequence ID" value="NZ_FWXW01000001.1"/>
</dbReference>
<keyword evidence="8" id="KW-1185">Reference proteome</keyword>
<dbReference type="Proteomes" id="UP000192790">
    <property type="component" value="Unassembled WGS sequence"/>
</dbReference>
<keyword evidence="3" id="KW-0479">Metal-binding</keyword>
<comment type="similarity">
    <text evidence="2">Belongs to the zinc-containing alcohol dehydrogenase family.</text>
</comment>
<evidence type="ECO:0000256" key="1">
    <source>
        <dbReference type="ARBA" id="ARBA00001947"/>
    </source>
</evidence>
<dbReference type="SUPFAM" id="SSF51735">
    <property type="entry name" value="NAD(P)-binding Rossmann-fold domains"/>
    <property type="match status" value="1"/>
</dbReference>
<dbReference type="InterPro" id="IPR036291">
    <property type="entry name" value="NAD(P)-bd_dom_sf"/>
</dbReference>
<dbReference type="Pfam" id="PF08240">
    <property type="entry name" value="ADH_N"/>
    <property type="match status" value="1"/>
</dbReference>